<evidence type="ECO:0000259" key="2">
    <source>
        <dbReference type="PROSITE" id="PS50878"/>
    </source>
</evidence>
<sequence length="1695" mass="192024">MNHEELKLASSELTPPATPADIDISRIVATGPGNDTISSIGNHPEGIEIANHDSLDPNFTLCTEDNDEPVSSTLLEASLLQYDEAALEAEQAEEERFQVAFLPCDGKFFFEAFRNLCPLEKPLVEVIDSIVNENLLDAKDKSKPTKLSKDEYLSRSALEDISSYLGSPLSVMDVVLAPGCLLFADLNIDTQDKLRDWQYKNAKISIAIKDSVQLLSKGKEWLTKDAPQKATWLTCCHVLASHGTDVLGQLKTAGLEFIDRIVDNEQRNIEVRHLHFTVNKLRELANIYASARRLSELYLVDPKDLVHFIPTCNSLLLWTLVKEKTVQKFYPELLLTPVNQVPNMVERRLQELGARIHSHGKTGRKIIGTASCFKSSAADRPLIGQTREVSYLLSNVDESIKVMRLINSSILRYVCCEIEDIKDELDAPSPKAKRFILAFLNSILEKKQFLSKFFSRNVSFGKHGEYTNRIFRLRSKENNSKLAAKKPPAWSKNPANFAPRCLMNKISMNTANYVAKAKPKQAQKKLASQDLIENPRSNTHLQINPSSQPNFSQTQTETNLNSELANLLEELQRLVLDDVNHSDPQFLSLCKRVKNLAVTDCPDSISLLKQICDNLNMIGIKKVARSIVVMSVNAGKITDPERIRLLCAMFPKVNIFCYSEVMWPRTEILRKSNWPPEFSFITHAKLGTATDCYSFIAYNNQVITNIKELPHVGTFTLAQIKDEKTTAVLAVGYRFNDRPDSRCWFKKYLKADPEIFCDWVDDIVKAYDKKHIKLFITGDLNYEDVPRSHDPKKIVTRLSLRLRRLVNIVTRPTHLRAGARDSSIDKVICSDPSNTKLRYLNLHQPPFNFDGHCGLTFEIPVSPSHIPFEVFISSRLSGRKNVFQSSLEIETHKKSELANQEWTFKDHFDMLNDVLSKNTTRIAKVRRPPSRNNFNYSSTTWRFINFTNDFKAKLKKADENIFKEKIARRTFSILETKIKKLKKIDEIRFRNDTSHRLSKNRNTIWDMLSHVTAPPPLEKITDDENRLVERVKELQTNTIVEGEAFHGPPIELVCSRKLSSLPITFNRTTDTKPSFYDEYLNLADITKGASGHSKTFFDGLPSSFLVDHLFKPIRAIMSTGEFPLCLRLSRVTVLSKGGGAIRPISISEPLGSILEKLIMFFITPYLELNKLLPEAQSGFISKTLPLREFGIPQGGVIAPLIFSLYVAQVNSILAQLPECSRISIFADDQCILLSGDSHQEIVVKAKAAIKILADVLKAMGMSLVSRKTVATVFGKTYTEGIPENNIELMGSEIPLSDDFKYLGTTLSSRKGRLTFDKNIENLIGKSKGIVNRLRSLRPFVYEKENAMLLRGTMQGLLNHSFEITPPFSRKDLSALNTIFYTGLRNTRAPAWYHRHLQKESELDLSKSGKMAFLLSKFSIPSIYQTKLSLFAKSINKSIIARRSNILRNTLICALKLIDKKTKKSIIPFPDLLIFERRNDEIRRLNALFNENLNTVIINDDLEFFATFLRICLTNNVIEVKLINHRNRNSLENQVSWPWAFSSEFNALPISIRNALGAKNFENDLIKFLSKSHPHPEPTLMCSDSCRLGSKKLDESLPLALVDMPELVGEDDWTATGRKLKERDSNLDKDSNLIHGLLSTHFLLALESRKDLSPGLKNLCSSILTGKTLSIDRLIHDLVRVTNAKEYFEAIPSIFD</sequence>
<dbReference type="EMBL" id="FN654287">
    <property type="protein sequence ID" value="CBY30910.1"/>
    <property type="molecule type" value="Genomic_DNA"/>
</dbReference>
<gene>
    <name evidence="3" type="ORF">GSOID_T00018857001</name>
</gene>
<dbReference type="PROSITE" id="PS50878">
    <property type="entry name" value="RT_POL"/>
    <property type="match status" value="1"/>
</dbReference>
<evidence type="ECO:0000313" key="3">
    <source>
        <dbReference type="EMBL" id="CBY30910.1"/>
    </source>
</evidence>
<feature type="domain" description="Reverse transcriptase" evidence="2">
    <location>
        <begin position="962"/>
        <end position="1306"/>
    </location>
</feature>
<dbReference type="Proteomes" id="UP000011014">
    <property type="component" value="Unassembled WGS sequence"/>
</dbReference>
<protein>
    <recommendedName>
        <fullName evidence="2">Reverse transcriptase domain-containing protein</fullName>
    </recommendedName>
</protein>
<reference evidence="3" key="1">
    <citation type="journal article" date="2010" name="Science">
        <title>Plasticity of animal genome architecture unmasked by rapid evolution of a pelagic tunicate.</title>
        <authorList>
            <person name="Denoeud F."/>
            <person name="Henriet S."/>
            <person name="Mungpakdee S."/>
            <person name="Aury J.M."/>
            <person name="Da Silva C."/>
            <person name="Brinkmann H."/>
            <person name="Mikhaleva J."/>
            <person name="Olsen L.C."/>
            <person name="Jubin C."/>
            <person name="Canestro C."/>
            <person name="Bouquet J.M."/>
            <person name="Danks G."/>
            <person name="Poulain J."/>
            <person name="Campsteijn C."/>
            <person name="Adamski M."/>
            <person name="Cross I."/>
            <person name="Yadetie F."/>
            <person name="Muffato M."/>
            <person name="Louis A."/>
            <person name="Butcher S."/>
            <person name="Tsagkogeorga G."/>
            <person name="Konrad A."/>
            <person name="Singh S."/>
            <person name="Jensen M.F."/>
            <person name="Cong E.H."/>
            <person name="Eikeseth-Otteraa H."/>
            <person name="Noel B."/>
            <person name="Anthouard V."/>
            <person name="Porcel B.M."/>
            <person name="Kachouri-Lafond R."/>
            <person name="Nishino A."/>
            <person name="Ugolini M."/>
            <person name="Chourrout P."/>
            <person name="Nishida H."/>
            <person name="Aasland R."/>
            <person name="Huzurbazar S."/>
            <person name="Westhof E."/>
            <person name="Delsuc F."/>
            <person name="Lehrach H."/>
            <person name="Reinhardt R."/>
            <person name="Weissenbach J."/>
            <person name="Roy S.W."/>
            <person name="Artiguenave F."/>
            <person name="Postlethwait J.H."/>
            <person name="Manak J.R."/>
            <person name="Thompson E.M."/>
            <person name="Jaillon O."/>
            <person name="Du Pasquier L."/>
            <person name="Boudinot P."/>
            <person name="Liberles D.A."/>
            <person name="Volff J.N."/>
            <person name="Philippe H."/>
            <person name="Lenhard B."/>
            <person name="Roest Crollius H."/>
            <person name="Wincker P."/>
            <person name="Chourrout D."/>
        </authorList>
    </citation>
    <scope>NUCLEOTIDE SEQUENCE [LARGE SCALE GENOMIC DNA]</scope>
</reference>
<dbReference type="InterPro" id="IPR000477">
    <property type="entry name" value="RT_dom"/>
</dbReference>
<evidence type="ECO:0000256" key="1">
    <source>
        <dbReference type="SAM" id="MobiDB-lite"/>
    </source>
</evidence>
<proteinExistence type="predicted"/>
<dbReference type="SUPFAM" id="SSF56219">
    <property type="entry name" value="DNase I-like"/>
    <property type="match status" value="1"/>
</dbReference>
<name>E4Y5L0_OIKDI</name>
<organism evidence="3">
    <name type="scientific">Oikopleura dioica</name>
    <name type="common">Tunicate</name>
    <dbReference type="NCBI Taxonomy" id="34765"/>
    <lineage>
        <taxon>Eukaryota</taxon>
        <taxon>Metazoa</taxon>
        <taxon>Chordata</taxon>
        <taxon>Tunicata</taxon>
        <taxon>Appendicularia</taxon>
        <taxon>Copelata</taxon>
        <taxon>Oikopleuridae</taxon>
        <taxon>Oikopleura</taxon>
    </lineage>
</organism>
<accession>E4Y5L0</accession>
<dbReference type="Pfam" id="PF00078">
    <property type="entry name" value="RVT_1"/>
    <property type="match status" value="1"/>
</dbReference>
<dbReference type="InterPro" id="IPR036691">
    <property type="entry name" value="Endo/exonu/phosph_ase_sf"/>
</dbReference>
<feature type="region of interest" description="Disordered" evidence="1">
    <location>
        <begin position="1"/>
        <end position="20"/>
    </location>
</feature>